<dbReference type="SUPFAM" id="SSF54975">
    <property type="entry name" value="Acylphosphatase/BLUF domain-like"/>
    <property type="match status" value="1"/>
</dbReference>
<comment type="pathway">
    <text evidence="1 8">Protein modification; [NiFe] hydrogenase maturation.</text>
</comment>
<dbReference type="GO" id="GO:0016874">
    <property type="term" value="F:ligase activity"/>
    <property type="evidence" value="ECO:0007669"/>
    <property type="project" value="UniProtKB-UniRule"/>
</dbReference>
<reference evidence="12" key="1">
    <citation type="journal article" date="2014" name="Int. J. Syst. Evol. Microbiol.">
        <title>Complete genome sequence of Corynebacterium casei LMG S-19264T (=DSM 44701T), isolated from a smear-ripened cheese.</title>
        <authorList>
            <consortium name="US DOE Joint Genome Institute (JGI-PGF)"/>
            <person name="Walter F."/>
            <person name="Albersmeier A."/>
            <person name="Kalinowski J."/>
            <person name="Ruckert C."/>
        </authorList>
    </citation>
    <scope>NUCLEOTIDE SEQUENCE</scope>
    <source>
        <strain evidence="12">NBRC 101628</strain>
    </source>
</reference>
<dbReference type="InterPro" id="IPR004421">
    <property type="entry name" value="Carbamoyltransferase_HypF"/>
</dbReference>
<reference evidence="12" key="2">
    <citation type="submission" date="2023-01" db="EMBL/GenBank/DDBJ databases">
        <title>Draft genome sequence of Paraferrimonas sedimenticola strain NBRC 101628.</title>
        <authorList>
            <person name="Sun Q."/>
            <person name="Mori K."/>
        </authorList>
    </citation>
    <scope>NUCLEOTIDE SEQUENCE</scope>
    <source>
        <strain evidence="12">NBRC 101628</strain>
    </source>
</reference>
<proteinExistence type="inferred from homology"/>
<dbReference type="Gene3D" id="3.90.870.50">
    <property type="match status" value="1"/>
</dbReference>
<dbReference type="Pfam" id="PF07503">
    <property type="entry name" value="zf-HYPF"/>
    <property type="match status" value="2"/>
</dbReference>
<dbReference type="GO" id="GO:0003725">
    <property type="term" value="F:double-stranded RNA binding"/>
    <property type="evidence" value="ECO:0007669"/>
    <property type="project" value="InterPro"/>
</dbReference>
<evidence type="ECO:0000256" key="7">
    <source>
        <dbReference type="ARBA" id="ARBA00048220"/>
    </source>
</evidence>
<comment type="catalytic activity">
    <reaction evidence="9">
        <text>an acyl phosphate + H2O = a carboxylate + phosphate + H(+)</text>
        <dbReference type="Rhea" id="RHEA:14965"/>
        <dbReference type="ChEBI" id="CHEBI:15377"/>
        <dbReference type="ChEBI" id="CHEBI:15378"/>
        <dbReference type="ChEBI" id="CHEBI:29067"/>
        <dbReference type="ChEBI" id="CHEBI:43474"/>
        <dbReference type="ChEBI" id="CHEBI:59918"/>
        <dbReference type="EC" id="3.6.1.7"/>
    </reaction>
</comment>
<keyword evidence="6" id="KW-0862">Zinc</keyword>
<protein>
    <recommendedName>
        <fullName evidence="8">Carbamoyltransferase HypF</fullName>
        <ecNumber evidence="8">6.2.-.-</ecNumber>
    </recommendedName>
</protein>
<keyword evidence="5" id="KW-0863">Zinc-finger</keyword>
<comment type="similarity">
    <text evidence="2 8">Belongs to the carbamoyltransferase HypF family.</text>
</comment>
<dbReference type="SUPFAM" id="SSF55821">
    <property type="entry name" value="YrdC/RibB"/>
    <property type="match status" value="1"/>
</dbReference>
<evidence type="ECO:0000256" key="4">
    <source>
        <dbReference type="ARBA" id="ARBA00022723"/>
    </source>
</evidence>
<comment type="function">
    <text evidence="8">Involved in the maturation of [NiFe] hydrogenases. Along with HypE, it catalyzes the synthesis of the CN ligands of the active site iron of [NiFe]-hydrogenases. HypF functions as a carbamoyl transferase using carbamoylphosphate as a substrate and transferring the carboxamido moiety in an ATP-dependent reaction to the thiolate of the C-terminal cysteine of HypE yielding a protein-S-carboxamide.</text>
</comment>
<evidence type="ECO:0000256" key="1">
    <source>
        <dbReference type="ARBA" id="ARBA00004711"/>
    </source>
</evidence>
<dbReference type="NCBIfam" id="TIGR00143">
    <property type="entry name" value="hypF"/>
    <property type="match status" value="1"/>
</dbReference>
<keyword evidence="3" id="KW-0436">Ligase</keyword>
<keyword evidence="13" id="KW-1185">Reference proteome</keyword>
<dbReference type="GO" id="GO:0008270">
    <property type="term" value="F:zinc ion binding"/>
    <property type="evidence" value="ECO:0007669"/>
    <property type="project" value="UniProtKB-KW"/>
</dbReference>
<evidence type="ECO:0000313" key="13">
    <source>
        <dbReference type="Proteomes" id="UP001161422"/>
    </source>
</evidence>
<feature type="active site" evidence="9">
    <location>
        <position position="21"/>
    </location>
</feature>
<feature type="active site" evidence="9">
    <location>
        <position position="39"/>
    </location>
</feature>
<dbReference type="GO" id="GO:0003998">
    <property type="term" value="F:acylphosphatase activity"/>
    <property type="evidence" value="ECO:0007669"/>
    <property type="project" value="UniProtKB-EC"/>
</dbReference>
<dbReference type="InterPro" id="IPR017968">
    <property type="entry name" value="Acylphosphatase_CS"/>
</dbReference>
<keyword evidence="4" id="KW-0479">Metal-binding</keyword>
<dbReference type="RefSeq" id="WP_095504849.1">
    <property type="nucleotide sequence ID" value="NZ_BSNC01000006.1"/>
</dbReference>
<evidence type="ECO:0000256" key="8">
    <source>
        <dbReference type="PIRNR" id="PIRNR006256"/>
    </source>
</evidence>
<dbReference type="InterPro" id="IPR006070">
    <property type="entry name" value="Sua5-like_dom"/>
</dbReference>
<dbReference type="GO" id="GO:0051604">
    <property type="term" value="P:protein maturation"/>
    <property type="evidence" value="ECO:0007669"/>
    <property type="project" value="TreeGrafter"/>
</dbReference>
<dbReference type="InterPro" id="IPR041440">
    <property type="entry name" value="HypF_C"/>
</dbReference>
<dbReference type="PROSITE" id="PS51160">
    <property type="entry name" value="ACYLPHOSPHATASE_3"/>
    <property type="match status" value="1"/>
</dbReference>
<dbReference type="PROSITE" id="PS51163">
    <property type="entry name" value="YRDC"/>
    <property type="match status" value="1"/>
</dbReference>
<feature type="domain" description="Acylphosphatase-like" evidence="10">
    <location>
        <begin position="6"/>
        <end position="93"/>
    </location>
</feature>
<keyword evidence="9" id="KW-0378">Hydrolase</keyword>
<comment type="caution">
    <text evidence="12">The sequence shown here is derived from an EMBL/GenBank/DDBJ whole genome shotgun (WGS) entry which is preliminary data.</text>
</comment>
<gene>
    <name evidence="12" type="primary">hypF</name>
    <name evidence="12" type="ORF">GCM10007895_26060</name>
</gene>
<dbReference type="PIRSF" id="PIRSF006256">
    <property type="entry name" value="CMPcnvr_hdrg_mat"/>
    <property type="match status" value="1"/>
</dbReference>
<dbReference type="InterPro" id="IPR051060">
    <property type="entry name" value="Carbamoyltrans_HypF-like"/>
</dbReference>
<dbReference type="GO" id="GO:0016743">
    <property type="term" value="F:carboxyl- or carbamoyltransferase activity"/>
    <property type="evidence" value="ECO:0007669"/>
    <property type="project" value="UniProtKB-UniRule"/>
</dbReference>
<dbReference type="InterPro" id="IPR001792">
    <property type="entry name" value="Acylphosphatase-like_dom"/>
</dbReference>
<dbReference type="InterPro" id="IPR017945">
    <property type="entry name" value="DHBP_synth_RibB-like_a/b_dom"/>
</dbReference>
<dbReference type="Gene3D" id="3.30.420.40">
    <property type="match status" value="1"/>
</dbReference>
<dbReference type="Pfam" id="PF17788">
    <property type="entry name" value="HypF_C"/>
    <property type="match status" value="1"/>
</dbReference>
<dbReference type="Pfam" id="PF01300">
    <property type="entry name" value="Sua5_yciO_yrdC"/>
    <property type="match status" value="1"/>
</dbReference>
<evidence type="ECO:0000256" key="6">
    <source>
        <dbReference type="ARBA" id="ARBA00022833"/>
    </source>
</evidence>
<evidence type="ECO:0000256" key="9">
    <source>
        <dbReference type="PROSITE-ProRule" id="PRU00520"/>
    </source>
</evidence>
<dbReference type="Proteomes" id="UP001161422">
    <property type="component" value="Unassembled WGS sequence"/>
</dbReference>
<dbReference type="EC" id="6.2.-.-" evidence="8"/>
<dbReference type="Pfam" id="PF00708">
    <property type="entry name" value="Acylphosphatase"/>
    <property type="match status" value="1"/>
</dbReference>
<feature type="domain" description="YrdC-like" evidence="11">
    <location>
        <begin position="205"/>
        <end position="390"/>
    </location>
</feature>
<comment type="catalytic activity">
    <reaction evidence="7 8">
        <text>C-terminal L-cysteinyl-[HypE protein] + carbamoyl phosphate + ATP + H2O = C-terminal S-carboxamide-L-cysteinyl-[HypE protein] + AMP + phosphate + diphosphate + H(+)</text>
        <dbReference type="Rhea" id="RHEA:55636"/>
        <dbReference type="Rhea" id="RHEA-COMP:14247"/>
        <dbReference type="Rhea" id="RHEA-COMP:14392"/>
        <dbReference type="ChEBI" id="CHEBI:15377"/>
        <dbReference type="ChEBI" id="CHEBI:15378"/>
        <dbReference type="ChEBI" id="CHEBI:30616"/>
        <dbReference type="ChEBI" id="CHEBI:33019"/>
        <dbReference type="ChEBI" id="CHEBI:43474"/>
        <dbReference type="ChEBI" id="CHEBI:58228"/>
        <dbReference type="ChEBI" id="CHEBI:76913"/>
        <dbReference type="ChEBI" id="CHEBI:139126"/>
        <dbReference type="ChEBI" id="CHEBI:456215"/>
    </reaction>
</comment>
<sequence>MGKLIRQKITLTGTVQGVGFRPFVFRCADKLGLTGSVLNDASGVTIEAQGTPSALDALQHDLMHSLPPLAMVDSRATHPLAIKPGESEFTIVKSRDESAHQVAIASDQASCKECLADVSDPNSRFFRYPFTNCTNCGPRYTIIRDLPYDRPNTVMSKFEMCPECLRAYQDPLNRRYHAQPISCPNCGPKLIWRDGEGKAQECQQEQCIARARQLLLDGKVLALKGLGGYHLMCDATNPQAVARLRQRKHRPAKPLAVMVSNRAQAESLVSGDPEEWQMLTSQLRPIVIMKARDSSVLAKQVAPDIDRVGVFLPYTPLHQLLLDAVDRPLVATSANRSGEPVIHKLSQLMSKLEGIFDGVLDHNRPIENPCDDSVVQVVNGQPQWWRVARGLAPLYHALEQPLERPILAVGAHQKNRLSVAFGNRIVHSPHIGDLDNLETLGYFERTLTQVESAYQIKPQALVRDWHPQYLSSQWAQDYSQTHDASLYQVQHHHAHVLAVMAEHKYSTSVLGFAFDGTGLGESNQLWGGEVLVADVDSFERRYHLKPVRLIGSEKAIQQPYRVALAMLFEYLPLNTVLAQGWAQHFGQSETQVAQLHQVWQAGINAPYSNSMGRLFDAMASFAGVCQQSQFDGQAGMRLEAAASACSTEQGERLSLSIKEDGLLDSSDLMARLIELGPNQIDAAKLARGFIENLANTMASIAALHPKLPLVFSGGVMQNRTLLAALHRALGEHRQRWLWPENTPVNDSCIAQGQLWYAIHRETTHGAIANDN</sequence>
<evidence type="ECO:0000259" key="10">
    <source>
        <dbReference type="PROSITE" id="PS51160"/>
    </source>
</evidence>
<dbReference type="InterPro" id="IPR011125">
    <property type="entry name" value="Znf_HypF"/>
</dbReference>
<dbReference type="InterPro" id="IPR055128">
    <property type="entry name" value="HypF_C_2"/>
</dbReference>
<evidence type="ECO:0000313" key="12">
    <source>
        <dbReference type="EMBL" id="GLP97299.1"/>
    </source>
</evidence>
<accession>A0AA37VZK1</accession>
<evidence type="ECO:0000259" key="11">
    <source>
        <dbReference type="PROSITE" id="PS51163"/>
    </source>
</evidence>
<dbReference type="PANTHER" id="PTHR42959:SF1">
    <property type="entry name" value="CARBAMOYLTRANSFERASE HYPF"/>
    <property type="match status" value="1"/>
</dbReference>
<dbReference type="Pfam" id="PF22521">
    <property type="entry name" value="HypF_C_2"/>
    <property type="match status" value="1"/>
</dbReference>
<evidence type="ECO:0000256" key="3">
    <source>
        <dbReference type="ARBA" id="ARBA00022598"/>
    </source>
</evidence>
<dbReference type="Gene3D" id="3.30.110.120">
    <property type="match status" value="1"/>
</dbReference>
<dbReference type="PANTHER" id="PTHR42959">
    <property type="entry name" value="CARBAMOYLTRANSFERASE"/>
    <property type="match status" value="1"/>
</dbReference>
<dbReference type="Gene3D" id="3.30.420.360">
    <property type="match status" value="1"/>
</dbReference>
<evidence type="ECO:0000256" key="5">
    <source>
        <dbReference type="ARBA" id="ARBA00022771"/>
    </source>
</evidence>
<organism evidence="12 13">
    <name type="scientific">Paraferrimonas sedimenticola</name>
    <dbReference type="NCBI Taxonomy" id="375674"/>
    <lineage>
        <taxon>Bacteria</taxon>
        <taxon>Pseudomonadati</taxon>
        <taxon>Pseudomonadota</taxon>
        <taxon>Gammaproteobacteria</taxon>
        <taxon>Alteromonadales</taxon>
        <taxon>Ferrimonadaceae</taxon>
        <taxon>Paraferrimonas</taxon>
    </lineage>
</organism>
<dbReference type="EMBL" id="BSNC01000006">
    <property type="protein sequence ID" value="GLP97299.1"/>
    <property type="molecule type" value="Genomic_DNA"/>
</dbReference>
<dbReference type="InterPro" id="IPR036046">
    <property type="entry name" value="Acylphosphatase-like_dom_sf"/>
</dbReference>
<evidence type="ECO:0000256" key="2">
    <source>
        <dbReference type="ARBA" id="ARBA00008097"/>
    </source>
</evidence>
<dbReference type="AlphaFoldDB" id="A0AA37VZK1"/>
<dbReference type="PROSITE" id="PS00150">
    <property type="entry name" value="ACYLPHOSPHATASE_1"/>
    <property type="match status" value="1"/>
</dbReference>
<name>A0AA37VZK1_9GAMM</name>